<comment type="similarity">
    <text evidence="1">Belongs to the F420H(2)-dependent quinone reductase family.</text>
</comment>
<evidence type="ECO:0000259" key="3">
    <source>
        <dbReference type="Pfam" id="PF01814"/>
    </source>
</evidence>
<dbReference type="InterPro" id="IPR012349">
    <property type="entry name" value="Split_barrel_FMN-bd"/>
</dbReference>
<dbReference type="InterPro" id="IPR012312">
    <property type="entry name" value="Hemerythrin-like"/>
</dbReference>
<evidence type="ECO:0000313" key="5">
    <source>
        <dbReference type="Proteomes" id="UP001592528"/>
    </source>
</evidence>
<proteinExistence type="inferred from homology"/>
<comment type="caution">
    <text evidence="4">The sequence shown here is derived from an EMBL/GenBank/DDBJ whole genome shotgun (WGS) entry which is preliminary data.</text>
</comment>
<dbReference type="EMBL" id="JBHEZZ010000008">
    <property type="protein sequence ID" value="MFC1402921.1"/>
    <property type="molecule type" value="Genomic_DNA"/>
</dbReference>
<evidence type="ECO:0000256" key="2">
    <source>
        <dbReference type="ARBA" id="ARBA00049106"/>
    </source>
</evidence>
<dbReference type="InterPro" id="IPR004378">
    <property type="entry name" value="F420H2_quin_Rdtase"/>
</dbReference>
<dbReference type="PANTHER" id="PTHR39428:SF3">
    <property type="entry name" value="DEAZAFLAVIN-DEPENDENT NITROREDUCTASE"/>
    <property type="match status" value="1"/>
</dbReference>
<protein>
    <submittedName>
        <fullName evidence="4">Nitroreductase/quinone reductase family protein</fullName>
    </submittedName>
</protein>
<accession>A0ABV6UNE7</accession>
<dbReference type="Gene3D" id="1.20.120.520">
    <property type="entry name" value="nmb1532 protein domain like"/>
    <property type="match status" value="1"/>
</dbReference>
<comment type="catalytic activity">
    <reaction evidence="2">
        <text>oxidized coenzyme F420-(gamma-L-Glu)(n) + a quinol + H(+) = reduced coenzyme F420-(gamma-L-Glu)(n) + a quinone</text>
        <dbReference type="Rhea" id="RHEA:39663"/>
        <dbReference type="Rhea" id="RHEA-COMP:12939"/>
        <dbReference type="Rhea" id="RHEA-COMP:14378"/>
        <dbReference type="ChEBI" id="CHEBI:15378"/>
        <dbReference type="ChEBI" id="CHEBI:24646"/>
        <dbReference type="ChEBI" id="CHEBI:132124"/>
        <dbReference type="ChEBI" id="CHEBI:133980"/>
        <dbReference type="ChEBI" id="CHEBI:139511"/>
    </reaction>
</comment>
<dbReference type="Gene3D" id="2.30.110.10">
    <property type="entry name" value="Electron Transport, Fmn-binding Protein, Chain A"/>
    <property type="match status" value="1"/>
</dbReference>
<dbReference type="SUPFAM" id="SSF50475">
    <property type="entry name" value="FMN-binding split barrel"/>
    <property type="match status" value="1"/>
</dbReference>
<dbReference type="PANTHER" id="PTHR39428">
    <property type="entry name" value="F420H(2)-DEPENDENT QUINONE REDUCTASE RV1261C"/>
    <property type="match status" value="1"/>
</dbReference>
<dbReference type="Pfam" id="PF01814">
    <property type="entry name" value="Hemerythrin"/>
    <property type="match status" value="1"/>
</dbReference>
<dbReference type="Proteomes" id="UP001592528">
    <property type="component" value="Unassembled WGS sequence"/>
</dbReference>
<dbReference type="RefSeq" id="WP_030248999.1">
    <property type="nucleotide sequence ID" value="NZ_JBHEZZ010000008.1"/>
</dbReference>
<organism evidence="4 5">
    <name type="scientific">Streptacidiphilus cavernicola</name>
    <dbReference type="NCBI Taxonomy" id="3342716"/>
    <lineage>
        <taxon>Bacteria</taxon>
        <taxon>Bacillati</taxon>
        <taxon>Actinomycetota</taxon>
        <taxon>Actinomycetes</taxon>
        <taxon>Kitasatosporales</taxon>
        <taxon>Streptomycetaceae</taxon>
        <taxon>Streptacidiphilus</taxon>
    </lineage>
</organism>
<reference evidence="4 5" key="1">
    <citation type="submission" date="2024-09" db="EMBL/GenBank/DDBJ databases">
        <authorList>
            <person name="Lee S.D."/>
        </authorList>
    </citation>
    <scope>NUCLEOTIDE SEQUENCE [LARGE SCALE GENOMIC DNA]</scope>
    <source>
        <strain evidence="4 5">N1-5</strain>
    </source>
</reference>
<name>A0ABV6UNE7_9ACTN</name>
<evidence type="ECO:0000256" key="1">
    <source>
        <dbReference type="ARBA" id="ARBA00008710"/>
    </source>
</evidence>
<dbReference type="CDD" id="cd12108">
    <property type="entry name" value="Hr-like"/>
    <property type="match status" value="1"/>
</dbReference>
<feature type="domain" description="Hemerythrin-like" evidence="3">
    <location>
        <begin position="152"/>
        <end position="301"/>
    </location>
</feature>
<evidence type="ECO:0000313" key="4">
    <source>
        <dbReference type="EMBL" id="MFC1402921.1"/>
    </source>
</evidence>
<sequence>MGWNDQIINEFRENNGRVGGMFEGVPLVLITTAGVRSGKPHTTPVVCLREGGRVVVFGSNMGKDRHPDWYRNILGTAQVTLETGTEEGRVRSYSTRAVVLQGEERDRLWERQCALDPAFRAYQEKTERQIPVIALHPLDLSADPARTRLVGEQLLAHHRDLRAELARLRASLLDPASAPASASVSTSASASAPASEGLGPAAQLRRHCLAFCYGLQLHHTREDGAFTEFERVYPHLVPVITRLRAEHAVVEQGLREFEELLDAAPSGADGEVGSVRAELERVVADLEQHFAYEEEQLLPALRGDVG</sequence>
<dbReference type="NCBIfam" id="TIGR00026">
    <property type="entry name" value="hi_GC_TIGR00026"/>
    <property type="match status" value="1"/>
</dbReference>
<gene>
    <name evidence="4" type="ORF">ACEZDJ_16655</name>
</gene>
<keyword evidence="5" id="KW-1185">Reference proteome</keyword>
<dbReference type="Pfam" id="PF04075">
    <property type="entry name" value="F420H2_quin_red"/>
    <property type="match status" value="1"/>
</dbReference>